<evidence type="ECO:0000256" key="1">
    <source>
        <dbReference type="SAM" id="Phobius"/>
    </source>
</evidence>
<gene>
    <name evidence="2" type="ORF">ACE1CA_34175</name>
</gene>
<keyword evidence="1" id="KW-0472">Membrane</keyword>
<name>A0ABV4WY31_9CYAN</name>
<dbReference type="EMBL" id="JBHFNT010000313">
    <property type="protein sequence ID" value="MFB2839566.1"/>
    <property type="molecule type" value="Genomic_DNA"/>
</dbReference>
<reference evidence="2 3" key="1">
    <citation type="submission" date="2024-09" db="EMBL/GenBank/DDBJ databases">
        <title>Floridaenema gen nov. (Aerosakkonemataceae, Aerosakkonematales ord. nov., Cyanobacteria) from benthic tropical and subtropical fresh waters, with the description of four new species.</title>
        <authorList>
            <person name="Moretto J.A."/>
            <person name="Berthold D.E."/>
            <person name="Lefler F.W."/>
            <person name="Huang I.-S."/>
            <person name="Laughinghouse H. IV."/>
        </authorList>
    </citation>
    <scope>NUCLEOTIDE SEQUENCE [LARGE SCALE GENOMIC DNA]</scope>
    <source>
        <strain evidence="2 3">BLCC-F167</strain>
    </source>
</reference>
<dbReference type="RefSeq" id="WP_413281834.1">
    <property type="nucleotide sequence ID" value="NZ_JBHFNT010000313.1"/>
</dbReference>
<keyword evidence="1" id="KW-1133">Transmembrane helix</keyword>
<keyword evidence="1" id="KW-0812">Transmembrane</keyword>
<feature type="transmembrane region" description="Helical" evidence="1">
    <location>
        <begin position="16"/>
        <end position="39"/>
    </location>
</feature>
<proteinExistence type="predicted"/>
<dbReference type="Proteomes" id="UP001576780">
    <property type="component" value="Unassembled WGS sequence"/>
</dbReference>
<evidence type="ECO:0000313" key="2">
    <source>
        <dbReference type="EMBL" id="MFB2839566.1"/>
    </source>
</evidence>
<evidence type="ECO:0000313" key="3">
    <source>
        <dbReference type="Proteomes" id="UP001576780"/>
    </source>
</evidence>
<accession>A0ABV4WY31</accession>
<keyword evidence="3" id="KW-1185">Reference proteome</keyword>
<comment type="caution">
    <text evidence="2">The sequence shown here is derived from an EMBL/GenBank/DDBJ whole genome shotgun (WGS) entry which is preliminary data.</text>
</comment>
<organism evidence="2 3">
    <name type="scientific">Floridaenema evergladense BLCC-F167</name>
    <dbReference type="NCBI Taxonomy" id="3153639"/>
    <lineage>
        <taxon>Bacteria</taxon>
        <taxon>Bacillati</taxon>
        <taxon>Cyanobacteriota</taxon>
        <taxon>Cyanophyceae</taxon>
        <taxon>Oscillatoriophycideae</taxon>
        <taxon>Aerosakkonematales</taxon>
        <taxon>Aerosakkonemataceae</taxon>
        <taxon>Floridanema</taxon>
        <taxon>Floridanema evergladense</taxon>
    </lineage>
</organism>
<sequence length="203" mass="22459">MINEDLRPKELDRVKLLDWVMIIGGAIAIGTTGIIGLGIKAYNNALDPQRAEAVAKTMINYRIPGGSQGKFGIKFAGMKLAIVHSKTSPPDVEIFVMQTPLNRDTQNQEDIERIRTPLEPTPIEFEVTSSSIQKLKFCNIPMDVTIDQGDYTLEKDDQTSIVPAVQYSASTIKNEQRLIVEVQALGKNAKQKALAVFQSIKCK</sequence>
<protein>
    <submittedName>
        <fullName evidence="2">Uncharacterized protein</fullName>
    </submittedName>
</protein>